<feature type="transmembrane region" description="Helical" evidence="6">
    <location>
        <begin position="133"/>
        <end position="152"/>
    </location>
</feature>
<keyword evidence="5 6" id="KW-0472">Membrane</keyword>
<accession>A0A346Y0G4</accession>
<evidence type="ECO:0000256" key="3">
    <source>
        <dbReference type="ARBA" id="ARBA00022692"/>
    </source>
</evidence>
<dbReference type="CDD" id="cd06580">
    <property type="entry name" value="TM_PBP1_transp_TpRbsC_like"/>
    <property type="match status" value="1"/>
</dbReference>
<evidence type="ECO:0000256" key="6">
    <source>
        <dbReference type="SAM" id="Phobius"/>
    </source>
</evidence>
<dbReference type="Proteomes" id="UP000264006">
    <property type="component" value="Chromosome"/>
</dbReference>
<dbReference type="InterPro" id="IPR001851">
    <property type="entry name" value="ABC_transp_permease"/>
</dbReference>
<reference evidence="7 8" key="1">
    <citation type="submission" date="2018-09" db="EMBL/GenBank/DDBJ databases">
        <title>Complete genome sequence of Euzebya sp. DY32-46 isolated from seawater of Pacific Ocean.</title>
        <authorList>
            <person name="Xu L."/>
            <person name="Wu Y.-H."/>
            <person name="Xu X.-W."/>
        </authorList>
    </citation>
    <scope>NUCLEOTIDE SEQUENCE [LARGE SCALE GENOMIC DNA]</scope>
    <source>
        <strain evidence="7 8">DY32-46</strain>
    </source>
</reference>
<protein>
    <submittedName>
        <fullName evidence="7">Nucleoside ABC transporter, permease protein 1</fullName>
    </submittedName>
</protein>
<keyword evidence="3 6" id="KW-0812">Transmembrane</keyword>
<dbReference type="PANTHER" id="PTHR47089:SF1">
    <property type="entry name" value="GUANOSINE ABC TRANSPORTER PERMEASE PROTEIN NUPP"/>
    <property type="match status" value="1"/>
</dbReference>
<evidence type="ECO:0000256" key="2">
    <source>
        <dbReference type="ARBA" id="ARBA00022475"/>
    </source>
</evidence>
<dbReference type="RefSeq" id="WP_114592376.1">
    <property type="nucleotide sequence ID" value="NZ_CAXIBR010000007.1"/>
</dbReference>
<dbReference type="GO" id="GO:0022857">
    <property type="term" value="F:transmembrane transporter activity"/>
    <property type="evidence" value="ECO:0007669"/>
    <property type="project" value="InterPro"/>
</dbReference>
<feature type="transmembrane region" description="Helical" evidence="6">
    <location>
        <begin position="183"/>
        <end position="202"/>
    </location>
</feature>
<dbReference type="EMBL" id="CP031165">
    <property type="protein sequence ID" value="AXV07961.1"/>
    <property type="molecule type" value="Genomic_DNA"/>
</dbReference>
<gene>
    <name evidence="7" type="ORF">DVS28_a3286</name>
</gene>
<feature type="transmembrane region" description="Helical" evidence="6">
    <location>
        <begin position="101"/>
        <end position="121"/>
    </location>
</feature>
<comment type="subcellular location">
    <subcellularLocation>
        <location evidence="1">Cell membrane</location>
        <topology evidence="1">Multi-pass membrane protein</topology>
    </subcellularLocation>
</comment>
<dbReference type="PANTHER" id="PTHR47089">
    <property type="entry name" value="ABC TRANSPORTER, PERMEASE PROTEIN"/>
    <property type="match status" value="1"/>
</dbReference>
<keyword evidence="2" id="KW-1003">Cell membrane</keyword>
<evidence type="ECO:0000256" key="1">
    <source>
        <dbReference type="ARBA" id="ARBA00004651"/>
    </source>
</evidence>
<name>A0A346Y0G4_9ACTN</name>
<keyword evidence="4 6" id="KW-1133">Transmembrane helix</keyword>
<feature type="transmembrane region" description="Helical" evidence="6">
    <location>
        <begin position="281"/>
        <end position="298"/>
    </location>
</feature>
<sequence length="347" mass="35149">MKLVTTWIAPVAVALLALVGLMVLADAPPGEALSLLVSGSLGSTTKLADTFVVWVPLALAAASLSVTFTAGLWNIGVEGQIIAGGIGAAWASRIVPGPTVVVLTAAVLAGIAAGMAWGLLTGVLKVRGRVNEIFAGVGLNFAATGLAIYLIIGPWSRSGVASTSGTDLFRDEAWFPTLEGLRLAPIALGLALVGVLGVWLLLRGTRFGLRLRAVGANPAAAERLGVAVQRTTLAAFAIGGGLAGLAGALQVGAVHHKLVPAISGGYGFVGILLVLLTAYRVLPAAALAVFFAAVGVGASQLELRLDLDSALAGVFTSTLVLLVLIARGVGGLRRRPSVVDPLRKVTE</sequence>
<proteinExistence type="predicted"/>
<dbReference type="OrthoDB" id="45037at2"/>
<feature type="transmembrane region" description="Helical" evidence="6">
    <location>
        <begin position="258"/>
        <end position="276"/>
    </location>
</feature>
<feature type="transmembrane region" description="Helical" evidence="6">
    <location>
        <begin position="310"/>
        <end position="329"/>
    </location>
</feature>
<dbReference type="KEGG" id="euz:DVS28_a3286"/>
<dbReference type="AlphaFoldDB" id="A0A346Y0G4"/>
<dbReference type="GO" id="GO:0005886">
    <property type="term" value="C:plasma membrane"/>
    <property type="evidence" value="ECO:0007669"/>
    <property type="project" value="UniProtKB-SubCell"/>
</dbReference>
<evidence type="ECO:0000256" key="4">
    <source>
        <dbReference type="ARBA" id="ARBA00022989"/>
    </source>
</evidence>
<keyword evidence="8" id="KW-1185">Reference proteome</keyword>
<feature type="transmembrane region" description="Helical" evidence="6">
    <location>
        <begin position="233"/>
        <end position="252"/>
    </location>
</feature>
<organism evidence="7 8">
    <name type="scientific">Euzebya pacifica</name>
    <dbReference type="NCBI Taxonomy" id="1608957"/>
    <lineage>
        <taxon>Bacteria</taxon>
        <taxon>Bacillati</taxon>
        <taxon>Actinomycetota</taxon>
        <taxon>Nitriliruptoria</taxon>
        <taxon>Euzebyales</taxon>
    </lineage>
</organism>
<evidence type="ECO:0000313" key="7">
    <source>
        <dbReference type="EMBL" id="AXV07961.1"/>
    </source>
</evidence>
<dbReference type="Pfam" id="PF02653">
    <property type="entry name" value="BPD_transp_2"/>
    <property type="match status" value="1"/>
</dbReference>
<evidence type="ECO:0000256" key="5">
    <source>
        <dbReference type="ARBA" id="ARBA00023136"/>
    </source>
</evidence>
<feature type="transmembrane region" description="Helical" evidence="6">
    <location>
        <begin position="79"/>
        <end position="95"/>
    </location>
</feature>
<evidence type="ECO:0000313" key="8">
    <source>
        <dbReference type="Proteomes" id="UP000264006"/>
    </source>
</evidence>
<feature type="transmembrane region" description="Helical" evidence="6">
    <location>
        <begin position="51"/>
        <end position="72"/>
    </location>
</feature>